<dbReference type="AlphaFoldDB" id="A0A7C8BRG6"/>
<reference evidence="1 2" key="1">
    <citation type="submission" date="2019-09" db="EMBL/GenBank/DDBJ databases">
        <title>Whole genome shotgun sequencing (WGS) of Ellagibacter isourolithinifaciens DSM 104140(T) and Adlercreutzia muris DSM 29508(T).</title>
        <authorList>
            <person name="Stoll D.A."/>
            <person name="Danylec N."/>
            <person name="Huch M."/>
        </authorList>
    </citation>
    <scope>NUCLEOTIDE SEQUENCE [LARGE SCALE GENOMIC DNA]</scope>
    <source>
        <strain evidence="1 2">DSM 29508</strain>
    </source>
</reference>
<accession>A0A7C8BRG6</accession>
<organism evidence="1 2">
    <name type="scientific">Adlercreutzia muris</name>
    <dbReference type="NCBI Taxonomy" id="1796610"/>
    <lineage>
        <taxon>Bacteria</taxon>
        <taxon>Bacillati</taxon>
        <taxon>Actinomycetota</taxon>
        <taxon>Coriobacteriia</taxon>
        <taxon>Eggerthellales</taxon>
        <taxon>Eggerthellaceae</taxon>
        <taxon>Adlercreutzia</taxon>
    </lineage>
</organism>
<proteinExistence type="predicted"/>
<dbReference type="Proteomes" id="UP000479639">
    <property type="component" value="Unassembled WGS sequence"/>
</dbReference>
<evidence type="ECO:0000313" key="2">
    <source>
        <dbReference type="Proteomes" id="UP000479639"/>
    </source>
</evidence>
<dbReference type="EMBL" id="WAJS01000017">
    <property type="protein sequence ID" value="KAB1647967.1"/>
    <property type="molecule type" value="Genomic_DNA"/>
</dbReference>
<protein>
    <submittedName>
        <fullName evidence="1">Uncharacterized protein</fullName>
    </submittedName>
</protein>
<evidence type="ECO:0000313" key="1">
    <source>
        <dbReference type="EMBL" id="KAB1647967.1"/>
    </source>
</evidence>
<comment type="caution">
    <text evidence="1">The sequence shown here is derived from an EMBL/GenBank/DDBJ whole genome shotgun (WGS) entry which is preliminary data.</text>
</comment>
<keyword evidence="2" id="KW-1185">Reference proteome</keyword>
<sequence>MTPSDPVAFPEGTHVYTSGLGTVTVHVPRPVTASDIAPAVRRFIERSDDFGEAHIPAPDAAKAAA</sequence>
<gene>
    <name evidence="1" type="ORF">F8D48_06655</name>
</gene>
<dbReference type="RefSeq" id="WP_151430626.1">
    <property type="nucleotide sequence ID" value="NZ_JANJZI010000003.1"/>
</dbReference>
<name>A0A7C8BRG6_9ACTN</name>